<organism evidence="2 3">
    <name type="scientific">Actinoallomurus vinaceus</name>
    <dbReference type="NCBI Taxonomy" id="1080074"/>
    <lineage>
        <taxon>Bacteria</taxon>
        <taxon>Bacillati</taxon>
        <taxon>Actinomycetota</taxon>
        <taxon>Actinomycetes</taxon>
        <taxon>Streptosporangiales</taxon>
        <taxon>Thermomonosporaceae</taxon>
        <taxon>Actinoallomurus</taxon>
    </lineage>
</organism>
<reference evidence="3" key="1">
    <citation type="journal article" date="2019" name="Int. J. Syst. Evol. Microbiol.">
        <title>The Global Catalogue of Microorganisms (GCM) 10K type strain sequencing project: providing services to taxonomists for standard genome sequencing and annotation.</title>
        <authorList>
            <consortium name="The Broad Institute Genomics Platform"/>
            <consortium name="The Broad Institute Genome Sequencing Center for Infectious Disease"/>
            <person name="Wu L."/>
            <person name="Ma J."/>
        </authorList>
    </citation>
    <scope>NUCLEOTIDE SEQUENCE [LARGE SCALE GENOMIC DNA]</scope>
    <source>
        <strain evidence="3">JCM 17939</strain>
    </source>
</reference>
<feature type="region of interest" description="Disordered" evidence="1">
    <location>
        <begin position="1"/>
        <end position="23"/>
    </location>
</feature>
<gene>
    <name evidence="2" type="ORF">GCM10023196_020320</name>
</gene>
<keyword evidence="3" id="KW-1185">Reference proteome</keyword>
<evidence type="ECO:0000313" key="3">
    <source>
        <dbReference type="Proteomes" id="UP001501442"/>
    </source>
</evidence>
<comment type="caution">
    <text evidence="2">The sequence shown here is derived from an EMBL/GenBank/DDBJ whole genome shotgun (WGS) entry which is preliminary data.</text>
</comment>
<name>A0ABP8U7F2_9ACTN</name>
<dbReference type="EMBL" id="BAABHK010000002">
    <property type="protein sequence ID" value="GAA4623584.1"/>
    <property type="molecule type" value="Genomic_DNA"/>
</dbReference>
<evidence type="ECO:0000313" key="2">
    <source>
        <dbReference type="EMBL" id="GAA4623584.1"/>
    </source>
</evidence>
<evidence type="ECO:0000256" key="1">
    <source>
        <dbReference type="SAM" id="MobiDB-lite"/>
    </source>
</evidence>
<proteinExistence type="predicted"/>
<accession>A0ABP8U7F2</accession>
<protein>
    <submittedName>
        <fullName evidence="2">Uncharacterized protein</fullName>
    </submittedName>
</protein>
<sequence length="133" mass="14436">MADVQPENRAQTRGARRRGEAIDRAGSGVGSGLWTLELSRHAIKGVLRTPAVVNGFGKAVPELAGVDTSGVYWGSNAVLQNYQNTKYWDIPMYAVFRQHVLRDGMTTDSALTAAETEDIPAYIRSQAAAGLDW</sequence>
<dbReference type="Proteomes" id="UP001501442">
    <property type="component" value="Unassembled WGS sequence"/>
</dbReference>